<evidence type="ECO:0000256" key="1">
    <source>
        <dbReference type="ARBA" id="ARBA00001231"/>
    </source>
</evidence>
<reference evidence="6 7" key="1">
    <citation type="journal article" date="2019" name="Sci. Rep.">
        <title>Comparative genomics of chytrid fungi reveal insights into the obligate biotrophic and pathogenic lifestyle of Synchytrium endobioticum.</title>
        <authorList>
            <person name="van de Vossenberg B.T.L.H."/>
            <person name="Warris S."/>
            <person name="Nguyen H.D.T."/>
            <person name="van Gent-Pelzer M.P.E."/>
            <person name="Joly D.L."/>
            <person name="van de Geest H.C."/>
            <person name="Bonants P.J.M."/>
            <person name="Smith D.S."/>
            <person name="Levesque C.A."/>
            <person name="van der Lee T.A.J."/>
        </authorList>
    </citation>
    <scope>NUCLEOTIDE SEQUENCE [LARGE SCALE GENOMIC DNA]</scope>
    <source>
        <strain evidence="6 7">LEV6574</strain>
    </source>
</reference>
<keyword evidence="4" id="KW-0378">Hydrolase</keyword>
<name>A0A507DCU4_9FUNG</name>
<gene>
    <name evidence="6" type="ORF">SeLEV6574_g01626</name>
</gene>
<evidence type="ECO:0000256" key="3">
    <source>
        <dbReference type="ARBA" id="ARBA00012663"/>
    </source>
</evidence>
<organism evidence="6 7">
    <name type="scientific">Synchytrium endobioticum</name>
    <dbReference type="NCBI Taxonomy" id="286115"/>
    <lineage>
        <taxon>Eukaryota</taxon>
        <taxon>Fungi</taxon>
        <taxon>Fungi incertae sedis</taxon>
        <taxon>Chytridiomycota</taxon>
        <taxon>Chytridiomycota incertae sedis</taxon>
        <taxon>Chytridiomycetes</taxon>
        <taxon>Synchytriales</taxon>
        <taxon>Synchytriaceae</taxon>
        <taxon>Synchytrium</taxon>
    </lineage>
</organism>
<dbReference type="Proteomes" id="UP000320475">
    <property type="component" value="Unassembled WGS sequence"/>
</dbReference>
<dbReference type="EMBL" id="QEAM01000039">
    <property type="protein sequence ID" value="TPX49125.1"/>
    <property type="molecule type" value="Genomic_DNA"/>
</dbReference>
<dbReference type="SUPFAM" id="SSF51445">
    <property type="entry name" value="(Trans)glycosidases"/>
    <property type="match status" value="1"/>
</dbReference>
<dbReference type="Gene3D" id="3.20.20.80">
    <property type="entry name" value="Glycosidases"/>
    <property type="match status" value="1"/>
</dbReference>
<evidence type="ECO:0000259" key="5">
    <source>
        <dbReference type="Pfam" id="PF00728"/>
    </source>
</evidence>
<dbReference type="InterPro" id="IPR017853">
    <property type="entry name" value="GH"/>
</dbReference>
<accession>A0A507DCU4</accession>
<dbReference type="GO" id="GO:0005975">
    <property type="term" value="P:carbohydrate metabolic process"/>
    <property type="evidence" value="ECO:0007669"/>
    <property type="project" value="InterPro"/>
</dbReference>
<comment type="catalytic activity">
    <reaction evidence="1">
        <text>Hydrolysis of terminal non-reducing N-acetyl-D-hexosamine residues in N-acetyl-beta-D-hexosaminides.</text>
        <dbReference type="EC" id="3.2.1.52"/>
    </reaction>
</comment>
<dbReference type="InterPro" id="IPR015883">
    <property type="entry name" value="Glyco_hydro_20_cat"/>
</dbReference>
<evidence type="ECO:0000313" key="7">
    <source>
        <dbReference type="Proteomes" id="UP000320475"/>
    </source>
</evidence>
<evidence type="ECO:0000313" key="6">
    <source>
        <dbReference type="EMBL" id="TPX49125.1"/>
    </source>
</evidence>
<evidence type="ECO:0000256" key="2">
    <source>
        <dbReference type="ARBA" id="ARBA00006285"/>
    </source>
</evidence>
<dbReference type="AlphaFoldDB" id="A0A507DCU4"/>
<dbReference type="GO" id="GO:0004563">
    <property type="term" value="F:beta-N-acetylhexosaminidase activity"/>
    <property type="evidence" value="ECO:0007669"/>
    <property type="project" value="UniProtKB-EC"/>
</dbReference>
<sequence>MASILVPVWGVSSDPAAVMRQYTPAGMDAQMGKNSQPIPGNLLWPRPSGFTHGRHTIAVHPDITYSVSILSPRLEPAFERYKHLTFSAYCKIPGSATHPDMMYLQYVHVHLVHGDEAQCAQLVKPYGAPMPSSAAAGYHRTRFHAAVHHAHPRRDVLCQIERAALNEVYTHHDVARVVAHAMDRGIPHFDMPGHTYAWDRGIPGLKVCDNVQPNWHEYCAAPQCGQLELSRTF</sequence>
<feature type="domain" description="Glycoside hydrolase family 20 catalytic" evidence="5">
    <location>
        <begin position="163"/>
        <end position="229"/>
    </location>
</feature>
<dbReference type="Pfam" id="PF00728">
    <property type="entry name" value="Glyco_hydro_20"/>
    <property type="match status" value="1"/>
</dbReference>
<proteinExistence type="inferred from homology"/>
<comment type="caution">
    <text evidence="6">The sequence shown here is derived from an EMBL/GenBank/DDBJ whole genome shotgun (WGS) entry which is preliminary data.</text>
</comment>
<dbReference type="OrthoDB" id="428480at2759"/>
<protein>
    <recommendedName>
        <fullName evidence="3">beta-N-acetylhexosaminidase</fullName>
        <ecNumber evidence="3">3.2.1.52</ecNumber>
    </recommendedName>
</protein>
<dbReference type="EC" id="3.2.1.52" evidence="3"/>
<evidence type="ECO:0000256" key="4">
    <source>
        <dbReference type="ARBA" id="ARBA00022801"/>
    </source>
</evidence>
<comment type="similarity">
    <text evidence="2">Belongs to the glycosyl hydrolase 20 family.</text>
</comment>